<dbReference type="AlphaFoldDB" id="A0AAJ1EKF4"/>
<organism evidence="1 2">
    <name type="scientific">Candidatus Methylomirabilis tolerans</name>
    <dbReference type="NCBI Taxonomy" id="3123416"/>
    <lineage>
        <taxon>Bacteria</taxon>
        <taxon>Candidatus Methylomirabilota</taxon>
        <taxon>Candidatus Methylomirabilia</taxon>
        <taxon>Candidatus Methylomirabilales</taxon>
        <taxon>Candidatus Methylomirabilaceae</taxon>
        <taxon>Candidatus Methylomirabilis</taxon>
    </lineage>
</organism>
<evidence type="ECO:0000313" key="2">
    <source>
        <dbReference type="Proteomes" id="UP001197609"/>
    </source>
</evidence>
<accession>A0AAJ1EKF4</accession>
<dbReference type="EMBL" id="JAIOIU010000080">
    <property type="protein sequence ID" value="MBZ0159792.1"/>
    <property type="molecule type" value="Genomic_DNA"/>
</dbReference>
<protein>
    <submittedName>
        <fullName evidence="1">Uncharacterized protein</fullName>
    </submittedName>
</protein>
<sequence>MTTDRSVPFHTVVTNDRKAAGLVEALHHFGGNQSKAATSSTDVLARLIKELQVGEKS</sequence>
<dbReference type="Proteomes" id="UP001197609">
    <property type="component" value="Unassembled WGS sequence"/>
</dbReference>
<comment type="caution">
    <text evidence="1">The sequence shown here is derived from an EMBL/GenBank/DDBJ whole genome shotgun (WGS) entry which is preliminary data.</text>
</comment>
<evidence type="ECO:0000313" key="1">
    <source>
        <dbReference type="EMBL" id="MBZ0159792.1"/>
    </source>
</evidence>
<gene>
    <name evidence="1" type="ORF">K8G79_06635</name>
</gene>
<reference evidence="1 2" key="1">
    <citation type="journal article" date="2021" name="bioRxiv">
        <title>Unraveling nitrogen, sulfur and carbon metabolic pathways and microbial community transcriptional responses to substrate deprivation and toxicity stresses in a bioreactor mimicking anoxic brackish coastal sediment conditions.</title>
        <authorList>
            <person name="Martins P.D."/>
            <person name="Echeveste M.J."/>
            <person name="Arshad A."/>
            <person name="Kurth J."/>
            <person name="Ouboter H."/>
            <person name="Jetten M.S.M."/>
            <person name="Welte C.U."/>
        </authorList>
    </citation>
    <scope>NUCLEOTIDE SEQUENCE [LARGE SCALE GENOMIC DNA]</scope>
    <source>
        <strain evidence="1">MAG_38</strain>
    </source>
</reference>
<proteinExistence type="predicted"/>
<name>A0AAJ1EKF4_9BACT</name>